<feature type="transmembrane region" description="Helical" evidence="5">
    <location>
        <begin position="110"/>
        <end position="135"/>
    </location>
</feature>
<keyword evidence="4 5" id="KW-0472">Membrane</keyword>
<protein>
    <submittedName>
        <fullName evidence="7">YIP1 family protein</fullName>
    </submittedName>
</protein>
<comment type="subcellular location">
    <subcellularLocation>
        <location evidence="1">Membrane</location>
        <topology evidence="1">Multi-pass membrane protein</topology>
    </subcellularLocation>
</comment>
<evidence type="ECO:0000256" key="1">
    <source>
        <dbReference type="ARBA" id="ARBA00004141"/>
    </source>
</evidence>
<dbReference type="Pfam" id="PF04893">
    <property type="entry name" value="Yip1"/>
    <property type="match status" value="1"/>
</dbReference>
<feature type="transmembrane region" description="Helical" evidence="5">
    <location>
        <begin position="141"/>
        <end position="161"/>
    </location>
</feature>
<keyword evidence="3 5" id="KW-1133">Transmembrane helix</keyword>
<evidence type="ECO:0000256" key="3">
    <source>
        <dbReference type="ARBA" id="ARBA00022989"/>
    </source>
</evidence>
<organism evidence="7 8">
    <name type="scientific">Roseovarius gahaiensis</name>
    <dbReference type="NCBI Taxonomy" id="2716691"/>
    <lineage>
        <taxon>Bacteria</taxon>
        <taxon>Pseudomonadati</taxon>
        <taxon>Pseudomonadota</taxon>
        <taxon>Alphaproteobacteria</taxon>
        <taxon>Rhodobacterales</taxon>
        <taxon>Roseobacteraceae</taxon>
        <taxon>Roseovarius</taxon>
    </lineage>
</organism>
<proteinExistence type="predicted"/>
<name>A0A967BEN5_9RHOB</name>
<evidence type="ECO:0000256" key="4">
    <source>
        <dbReference type="ARBA" id="ARBA00023136"/>
    </source>
</evidence>
<dbReference type="AlphaFoldDB" id="A0A967BEN5"/>
<feature type="domain" description="Yip1" evidence="6">
    <location>
        <begin position="14"/>
        <end position="183"/>
    </location>
</feature>
<keyword evidence="2 5" id="KW-0812">Transmembrane</keyword>
<evidence type="ECO:0000256" key="5">
    <source>
        <dbReference type="SAM" id="Phobius"/>
    </source>
</evidence>
<dbReference type="InterPro" id="IPR006977">
    <property type="entry name" value="Yip1_dom"/>
</dbReference>
<dbReference type="EMBL" id="JAAORB010000016">
    <property type="protein sequence ID" value="NHQ74721.1"/>
    <property type="molecule type" value="Genomic_DNA"/>
</dbReference>
<evidence type="ECO:0000313" key="7">
    <source>
        <dbReference type="EMBL" id="NHQ74721.1"/>
    </source>
</evidence>
<comment type="caution">
    <text evidence="7">The sequence shown here is derived from an EMBL/GenBank/DDBJ whole genome shotgun (WGS) entry which is preliminary data.</text>
</comment>
<dbReference type="Proteomes" id="UP000639775">
    <property type="component" value="Unassembled WGS sequence"/>
</dbReference>
<gene>
    <name evidence="7" type="ORF">HAT86_09615</name>
</gene>
<evidence type="ECO:0000259" key="6">
    <source>
        <dbReference type="Pfam" id="PF04893"/>
    </source>
</evidence>
<dbReference type="GO" id="GO:0016020">
    <property type="term" value="C:membrane"/>
    <property type="evidence" value="ECO:0007669"/>
    <property type="project" value="UniProtKB-SubCell"/>
</dbReference>
<keyword evidence="8" id="KW-1185">Reference proteome</keyword>
<dbReference type="RefSeq" id="WP_167196471.1">
    <property type="nucleotide sequence ID" value="NZ_JAAORB010000016.1"/>
</dbReference>
<accession>A0A967BEN5</accession>
<feature type="transmembrane region" description="Helical" evidence="5">
    <location>
        <begin position="173"/>
        <end position="197"/>
    </location>
</feature>
<feature type="transmembrane region" description="Helical" evidence="5">
    <location>
        <begin position="34"/>
        <end position="56"/>
    </location>
</feature>
<feature type="transmembrane region" description="Helical" evidence="5">
    <location>
        <begin position="76"/>
        <end position="98"/>
    </location>
</feature>
<evidence type="ECO:0000256" key="2">
    <source>
        <dbReference type="ARBA" id="ARBA00022692"/>
    </source>
</evidence>
<reference evidence="7" key="1">
    <citation type="submission" date="2020-03" db="EMBL/GenBank/DDBJ databases">
        <title>Roseovarius gahaiensis sp. nov., isolated from Gahai Saline Lake, China.</title>
        <authorList>
            <person name="Sun X."/>
        </authorList>
    </citation>
    <scope>NUCLEOTIDE SEQUENCE</scope>
    <source>
        <strain evidence="7">GH877</strain>
    </source>
</reference>
<evidence type="ECO:0000313" key="8">
    <source>
        <dbReference type="Proteomes" id="UP000639775"/>
    </source>
</evidence>
<sequence length="200" mass="21379">MNTVNIKQLFVLTLKAPKEAGAQVLALDLPIRGLWLALSLVSVVTSIIFASLMQLAPMGEDQFSDLMRTSPAHSAPLVFALLQWARAVVSVLVIYYVGRMMGGTGQLRDVLAVMAWLQAVTFVLMVGLVIMGAILPMLSSLVILAMVIWWVWAIVSLLNVAHGFDSMFKAGGVLIVSLLGVTVGMSIFFGAISALFVGAS</sequence>